<evidence type="ECO:0000256" key="6">
    <source>
        <dbReference type="ARBA" id="ARBA00022741"/>
    </source>
</evidence>
<dbReference type="PROSITE" id="PS50110">
    <property type="entry name" value="RESPONSE_REGULATORY"/>
    <property type="match status" value="1"/>
</dbReference>
<evidence type="ECO:0000256" key="8">
    <source>
        <dbReference type="ARBA" id="ARBA00022840"/>
    </source>
</evidence>
<feature type="domain" description="Histidine kinase" evidence="13">
    <location>
        <begin position="366"/>
        <end position="582"/>
    </location>
</feature>
<reference evidence="17" key="1">
    <citation type="submission" date="2016-10" db="EMBL/GenBank/DDBJ databases">
        <authorList>
            <person name="Varghese N."/>
            <person name="Submissions S."/>
        </authorList>
    </citation>
    <scope>NUCLEOTIDE SEQUENCE [LARGE SCALE GENOMIC DNA]</scope>
    <source>
        <strain evidence="17">DSM 13577</strain>
    </source>
</reference>
<feature type="transmembrane region" description="Helical" evidence="12">
    <location>
        <begin position="190"/>
        <end position="214"/>
    </location>
</feature>
<evidence type="ECO:0000256" key="7">
    <source>
        <dbReference type="ARBA" id="ARBA00022777"/>
    </source>
</evidence>
<dbReference type="SMART" id="SM00388">
    <property type="entry name" value="HisKA"/>
    <property type="match status" value="1"/>
</dbReference>
<evidence type="ECO:0000256" key="2">
    <source>
        <dbReference type="ARBA" id="ARBA00012438"/>
    </source>
</evidence>
<dbReference type="Proteomes" id="UP000243819">
    <property type="component" value="Unassembled WGS sequence"/>
</dbReference>
<dbReference type="SMART" id="SM00448">
    <property type="entry name" value="REC"/>
    <property type="match status" value="1"/>
</dbReference>
<keyword evidence="12" id="KW-0472">Membrane</keyword>
<evidence type="ECO:0000256" key="9">
    <source>
        <dbReference type="ARBA" id="ARBA00023012"/>
    </source>
</evidence>
<keyword evidence="12" id="KW-1133">Transmembrane helix</keyword>
<feature type="domain" description="PAS" evidence="15">
    <location>
        <begin position="235"/>
        <end position="278"/>
    </location>
</feature>
<keyword evidence="17" id="KW-1185">Reference proteome</keyword>
<gene>
    <name evidence="16" type="ORF">SAMN03080614_101035</name>
</gene>
<organism evidence="16 17">
    <name type="scientific">Anaerobranca gottschalkii DSM 13577</name>
    <dbReference type="NCBI Taxonomy" id="1120990"/>
    <lineage>
        <taxon>Bacteria</taxon>
        <taxon>Bacillati</taxon>
        <taxon>Bacillota</taxon>
        <taxon>Clostridia</taxon>
        <taxon>Eubacteriales</taxon>
        <taxon>Proteinivoracaceae</taxon>
        <taxon>Anaerobranca</taxon>
    </lineage>
</organism>
<dbReference type="SUPFAM" id="SSF47384">
    <property type="entry name" value="Homodimeric domain of signal transducing histidine kinase"/>
    <property type="match status" value="1"/>
</dbReference>
<evidence type="ECO:0000256" key="12">
    <source>
        <dbReference type="SAM" id="Phobius"/>
    </source>
</evidence>
<dbReference type="SUPFAM" id="SSF52172">
    <property type="entry name" value="CheY-like"/>
    <property type="match status" value="1"/>
</dbReference>
<dbReference type="InterPro" id="IPR001789">
    <property type="entry name" value="Sig_transdc_resp-reg_receiver"/>
</dbReference>
<evidence type="ECO:0000259" key="15">
    <source>
        <dbReference type="PROSITE" id="PS50112"/>
    </source>
</evidence>
<feature type="domain" description="Response regulatory" evidence="14">
    <location>
        <begin position="600"/>
        <end position="720"/>
    </location>
</feature>
<evidence type="ECO:0000313" key="17">
    <source>
        <dbReference type="Proteomes" id="UP000243819"/>
    </source>
</evidence>
<dbReference type="SUPFAM" id="SSF55874">
    <property type="entry name" value="ATPase domain of HSP90 chaperone/DNA topoisomerase II/histidine kinase"/>
    <property type="match status" value="1"/>
</dbReference>
<dbReference type="InterPro" id="IPR035965">
    <property type="entry name" value="PAS-like_dom_sf"/>
</dbReference>
<dbReference type="InterPro" id="IPR036097">
    <property type="entry name" value="HisK_dim/P_sf"/>
</dbReference>
<dbReference type="PROSITE" id="PS50112">
    <property type="entry name" value="PAS"/>
    <property type="match status" value="1"/>
</dbReference>
<comment type="function">
    <text evidence="10">May play the central regulatory role in sporulation. It may be an element of the effector pathway responsible for the activation of sporulation genes in response to nutritional stress. Spo0A may act in concert with spo0H (a sigma factor) to control the expression of some genes that are critical to the sporulation process.</text>
</comment>
<dbReference type="InterPro" id="IPR000014">
    <property type="entry name" value="PAS"/>
</dbReference>
<keyword evidence="9" id="KW-0902">Two-component regulatory system</keyword>
<dbReference type="SMART" id="SM00387">
    <property type="entry name" value="HATPase_c"/>
    <property type="match status" value="1"/>
</dbReference>
<name>A0A1H9ZKF6_9FIRM</name>
<dbReference type="Pfam" id="PF13426">
    <property type="entry name" value="PAS_9"/>
    <property type="match status" value="1"/>
</dbReference>
<dbReference type="AlphaFoldDB" id="A0A1H9ZKF6"/>
<dbReference type="Gene3D" id="1.10.287.130">
    <property type="match status" value="1"/>
</dbReference>
<dbReference type="SUPFAM" id="SSF55785">
    <property type="entry name" value="PYP-like sensor domain (PAS domain)"/>
    <property type="match status" value="1"/>
</dbReference>
<evidence type="ECO:0000256" key="4">
    <source>
        <dbReference type="ARBA" id="ARBA00022553"/>
    </source>
</evidence>
<dbReference type="OrthoDB" id="9784397at2"/>
<dbReference type="PANTHER" id="PTHR43065">
    <property type="entry name" value="SENSOR HISTIDINE KINASE"/>
    <property type="match status" value="1"/>
</dbReference>
<dbReference type="InterPro" id="IPR004358">
    <property type="entry name" value="Sig_transdc_His_kin-like_C"/>
</dbReference>
<dbReference type="InterPro" id="IPR036890">
    <property type="entry name" value="HATPase_C_sf"/>
</dbReference>
<dbReference type="CDD" id="cd00130">
    <property type="entry name" value="PAS"/>
    <property type="match status" value="1"/>
</dbReference>
<dbReference type="InterPro" id="IPR011006">
    <property type="entry name" value="CheY-like_superfamily"/>
</dbReference>
<dbReference type="EMBL" id="FOIF01000010">
    <property type="protein sequence ID" value="SES82206.1"/>
    <property type="molecule type" value="Genomic_DNA"/>
</dbReference>
<dbReference type="Gene3D" id="3.30.450.20">
    <property type="entry name" value="PAS domain"/>
    <property type="match status" value="1"/>
</dbReference>
<dbReference type="Pfam" id="PF00072">
    <property type="entry name" value="Response_reg"/>
    <property type="match status" value="1"/>
</dbReference>
<evidence type="ECO:0000256" key="3">
    <source>
        <dbReference type="ARBA" id="ARBA00018672"/>
    </source>
</evidence>
<evidence type="ECO:0000256" key="5">
    <source>
        <dbReference type="ARBA" id="ARBA00022679"/>
    </source>
</evidence>
<dbReference type="SMART" id="SM00091">
    <property type="entry name" value="PAS"/>
    <property type="match status" value="1"/>
</dbReference>
<keyword evidence="12" id="KW-0812">Transmembrane</keyword>
<dbReference type="PANTHER" id="PTHR43065:SF46">
    <property type="entry name" value="C4-DICARBOXYLATE TRANSPORT SENSOR PROTEIN DCTB"/>
    <property type="match status" value="1"/>
</dbReference>
<feature type="modified residue" description="4-aspartylphosphate" evidence="11">
    <location>
        <position position="654"/>
    </location>
</feature>
<evidence type="ECO:0000259" key="14">
    <source>
        <dbReference type="PROSITE" id="PS50110"/>
    </source>
</evidence>
<dbReference type="Pfam" id="PF02518">
    <property type="entry name" value="HATPase_c"/>
    <property type="match status" value="1"/>
</dbReference>
<keyword evidence="8" id="KW-0067">ATP-binding</keyword>
<evidence type="ECO:0000259" key="13">
    <source>
        <dbReference type="PROSITE" id="PS50109"/>
    </source>
</evidence>
<dbReference type="GO" id="GO:0005524">
    <property type="term" value="F:ATP binding"/>
    <property type="evidence" value="ECO:0007669"/>
    <property type="project" value="UniProtKB-KW"/>
</dbReference>
<dbReference type="CDD" id="cd17546">
    <property type="entry name" value="REC_hyHK_CKI1_RcsC-like"/>
    <property type="match status" value="1"/>
</dbReference>
<evidence type="ECO:0000256" key="1">
    <source>
        <dbReference type="ARBA" id="ARBA00000085"/>
    </source>
</evidence>
<dbReference type="PROSITE" id="PS50109">
    <property type="entry name" value="HIS_KIN"/>
    <property type="match status" value="1"/>
</dbReference>
<dbReference type="InterPro" id="IPR003594">
    <property type="entry name" value="HATPase_dom"/>
</dbReference>
<accession>A0A1H9ZKF6</accession>
<dbReference type="NCBIfam" id="TIGR00229">
    <property type="entry name" value="sensory_box"/>
    <property type="match status" value="1"/>
</dbReference>
<dbReference type="InterPro" id="IPR005467">
    <property type="entry name" value="His_kinase_dom"/>
</dbReference>
<feature type="transmembrane region" description="Helical" evidence="12">
    <location>
        <begin position="15"/>
        <end position="35"/>
    </location>
</feature>
<keyword evidence="6" id="KW-0547">Nucleotide-binding</keyword>
<dbReference type="EC" id="2.7.13.3" evidence="2"/>
<sequence length="722" mass="83145">MEISESKIKRCWKNYYLFLIVVYILIFSLTINFIYRGLDSRERHIEYIVALDLYKLTWDEINLNVKNYIIQQDHKFLEVYNYIIDNDKDIELIKKLLDLGLTNDEEILVEELIYLGNQLKVLNNQAIEEVEEANSINKSPGLVPVQVNFPNMTIFTKEYLYILEQHREKMIQLKNSVETRMIEQTNKRLLYLKIFSYPIIAIASILPAFIAYHYQKTKKFNERLQIEKGLQSITLENIGDGVIAVDKAGLITIFNPAAQSITGYTSAEAIGKPINEIIKHKEKNKHFCNVFVEGIGCEEKDDTRRFWIVDKSGKEKYITKICRQINNESSPINIVFTIRDITEKVLMDREKELSQRLNSLGRLAGGIAHDFNNSLTILGGNIDLFTLYLKSENTTKLLPILNNLGGEVKRAKQLTSKLLTFARGGMPIKEPYNLEVMVKEGMDRALKDSKIIPVFQNDNKDLLINADSAQMIEVFENIIKNAKEAMNPETDTLWIEISQIEIEENKEYLTSGKYGLITIKNDGEEIPEDVLPNIFDPYFSTKGNEGLGLSTCYSIIKNHGGYIRVQSNENYTVFYIYLPIIEEKREEIVQSSTIEKENLSILVMDDEKSIREVCENLLIELGHRVETVENGEMAIEKYRIKWEENDPYDLLILDLYIVNGLGGKETLKEILKINPQAKAVVSSGYSDDGVMANYQEYGFIGVLRKPYDYQKLKDLIIKIPLT</sequence>
<dbReference type="PRINTS" id="PR00344">
    <property type="entry name" value="BCTRLSENSOR"/>
</dbReference>
<dbReference type="GO" id="GO:0000155">
    <property type="term" value="F:phosphorelay sensor kinase activity"/>
    <property type="evidence" value="ECO:0007669"/>
    <property type="project" value="InterPro"/>
</dbReference>
<keyword evidence="4 11" id="KW-0597">Phosphoprotein</keyword>
<evidence type="ECO:0000256" key="11">
    <source>
        <dbReference type="PROSITE-ProRule" id="PRU00169"/>
    </source>
</evidence>
<proteinExistence type="predicted"/>
<protein>
    <recommendedName>
        <fullName evidence="3">Stage 0 sporulation protein A homolog</fullName>
        <ecNumber evidence="2">2.7.13.3</ecNumber>
    </recommendedName>
</protein>
<evidence type="ECO:0000313" key="16">
    <source>
        <dbReference type="EMBL" id="SES82206.1"/>
    </source>
</evidence>
<keyword evidence="5" id="KW-0808">Transferase</keyword>
<dbReference type="Gene3D" id="3.30.565.10">
    <property type="entry name" value="Histidine kinase-like ATPase, C-terminal domain"/>
    <property type="match status" value="1"/>
</dbReference>
<dbReference type="RefSeq" id="WP_091349580.1">
    <property type="nucleotide sequence ID" value="NZ_FOIF01000010.1"/>
</dbReference>
<comment type="catalytic activity">
    <reaction evidence="1">
        <text>ATP + protein L-histidine = ADP + protein N-phospho-L-histidine.</text>
        <dbReference type="EC" id="2.7.13.3"/>
    </reaction>
</comment>
<evidence type="ECO:0000256" key="10">
    <source>
        <dbReference type="ARBA" id="ARBA00024867"/>
    </source>
</evidence>
<dbReference type="Gene3D" id="3.40.50.2300">
    <property type="match status" value="1"/>
</dbReference>
<dbReference type="InterPro" id="IPR003661">
    <property type="entry name" value="HisK_dim/P_dom"/>
</dbReference>
<dbReference type="STRING" id="1120990.SAMN03080614_101035"/>
<keyword evidence="7" id="KW-0418">Kinase</keyword>